<gene>
    <name evidence="1" type="ORF">CJ030_MR5G000697</name>
</gene>
<reference evidence="1 2" key="1">
    <citation type="journal article" date="2019" name="Plant Biotechnol. J.">
        <title>The red bayberry genome and genetic basis of sex determination.</title>
        <authorList>
            <person name="Jia H.M."/>
            <person name="Jia H.J."/>
            <person name="Cai Q.L."/>
            <person name="Wang Y."/>
            <person name="Zhao H.B."/>
            <person name="Yang W.F."/>
            <person name="Wang G.Y."/>
            <person name="Li Y.H."/>
            <person name="Zhan D.L."/>
            <person name="Shen Y.T."/>
            <person name="Niu Q.F."/>
            <person name="Chang L."/>
            <person name="Qiu J."/>
            <person name="Zhao L."/>
            <person name="Xie H.B."/>
            <person name="Fu W.Y."/>
            <person name="Jin J."/>
            <person name="Li X.W."/>
            <person name="Jiao Y."/>
            <person name="Zhou C.C."/>
            <person name="Tu T."/>
            <person name="Chai C.Y."/>
            <person name="Gao J.L."/>
            <person name="Fan L.J."/>
            <person name="van de Weg E."/>
            <person name="Wang J.Y."/>
            <person name="Gao Z.S."/>
        </authorList>
    </citation>
    <scope>NUCLEOTIDE SEQUENCE [LARGE SCALE GENOMIC DNA]</scope>
    <source>
        <tissue evidence="1">Leaves</tissue>
    </source>
</reference>
<dbReference type="OrthoDB" id="1936364at2759"/>
<name>A0A6A1VMG4_9ROSI</name>
<organism evidence="1 2">
    <name type="scientific">Morella rubra</name>
    <name type="common">Chinese bayberry</name>
    <dbReference type="NCBI Taxonomy" id="262757"/>
    <lineage>
        <taxon>Eukaryota</taxon>
        <taxon>Viridiplantae</taxon>
        <taxon>Streptophyta</taxon>
        <taxon>Embryophyta</taxon>
        <taxon>Tracheophyta</taxon>
        <taxon>Spermatophyta</taxon>
        <taxon>Magnoliopsida</taxon>
        <taxon>eudicotyledons</taxon>
        <taxon>Gunneridae</taxon>
        <taxon>Pentapetalae</taxon>
        <taxon>rosids</taxon>
        <taxon>fabids</taxon>
        <taxon>Fagales</taxon>
        <taxon>Myricaceae</taxon>
        <taxon>Morella</taxon>
    </lineage>
</organism>
<evidence type="ECO:0000313" key="1">
    <source>
        <dbReference type="EMBL" id="KAB1213086.1"/>
    </source>
</evidence>
<accession>A0A6A1VMG4</accession>
<keyword evidence="2" id="KW-1185">Reference proteome</keyword>
<dbReference type="PANTHER" id="PTHR32166">
    <property type="entry name" value="OSJNBA0013A04.12 PROTEIN"/>
    <property type="match status" value="1"/>
</dbReference>
<dbReference type="SUPFAM" id="SSF53098">
    <property type="entry name" value="Ribonuclease H-like"/>
    <property type="match status" value="1"/>
</dbReference>
<evidence type="ECO:0000313" key="2">
    <source>
        <dbReference type="Proteomes" id="UP000516437"/>
    </source>
</evidence>
<evidence type="ECO:0008006" key="3">
    <source>
        <dbReference type="Google" id="ProtNLM"/>
    </source>
</evidence>
<protein>
    <recommendedName>
        <fullName evidence="3">HAT C-terminal dimerisation domain-containing protein</fullName>
    </recommendedName>
</protein>
<dbReference type="AlphaFoldDB" id="A0A6A1VMG4"/>
<proteinExistence type="predicted"/>
<comment type="caution">
    <text evidence="1">The sequence shown here is derived from an EMBL/GenBank/DDBJ whole genome shotgun (WGS) entry which is preliminary data.</text>
</comment>
<dbReference type="EMBL" id="RXIC02000023">
    <property type="protein sequence ID" value="KAB1213086.1"/>
    <property type="molecule type" value="Genomic_DNA"/>
</dbReference>
<dbReference type="Proteomes" id="UP000516437">
    <property type="component" value="Chromosome 5"/>
</dbReference>
<sequence>MLRFCAAEVMHDEILINWPFVDTTIEVANLIVSFIYKYHIKVPLRSIVNVQDESWNSYYLVKAVLEIEEDLKSLQTSTLVSTDSVELLEEEQQGEYLRRAKLIDCVIHCEEFWTRAKEIAQILLPLFQTHCLVEGIGSTSGYLYEMMERVTDTIEKFRDNNCALYDEIWPMTNAARKKIIHPMHAAAAFLNPTYMCSKNFKENDEMRSGIDYLLYYVVVEEERKCFMIEFQQYRTKVSKLFTVEAKEMLEASHPRIWWDYCGNHLPILQKYALRLLSQPCSTAFCNQDQYMVDDFDKQHQTICQEATNLHMMRRFKQLETQMLEPIILDKLGEVEYGEFIDQPFCYDDTLFAPYRS</sequence>
<dbReference type="PANTHER" id="PTHR32166:SF115">
    <property type="entry name" value="DUF659 DOMAIN-CONTAINING PROTEIN"/>
    <property type="match status" value="1"/>
</dbReference>
<dbReference type="InterPro" id="IPR012337">
    <property type="entry name" value="RNaseH-like_sf"/>
</dbReference>